<keyword evidence="10" id="KW-0406">Ion transport</keyword>
<accession>A0A6F9DF24</accession>
<dbReference type="Pfam" id="PF03520">
    <property type="entry name" value="KCNQ_channel"/>
    <property type="match status" value="1"/>
</dbReference>
<feature type="region of interest" description="Disordered" evidence="14">
    <location>
        <begin position="670"/>
        <end position="828"/>
    </location>
</feature>
<evidence type="ECO:0000256" key="9">
    <source>
        <dbReference type="ARBA" id="ARBA00022989"/>
    </source>
</evidence>
<feature type="compositionally biased region" description="Low complexity" evidence="14">
    <location>
        <begin position="456"/>
        <end position="480"/>
    </location>
</feature>
<feature type="region of interest" description="Disordered" evidence="14">
    <location>
        <begin position="980"/>
        <end position="1052"/>
    </location>
</feature>
<organism evidence="18">
    <name type="scientific">Phallusia mammillata</name>
    <dbReference type="NCBI Taxonomy" id="59560"/>
    <lineage>
        <taxon>Eukaryota</taxon>
        <taxon>Metazoa</taxon>
        <taxon>Chordata</taxon>
        <taxon>Tunicata</taxon>
        <taxon>Ascidiacea</taxon>
        <taxon>Phlebobranchia</taxon>
        <taxon>Ascidiidae</taxon>
        <taxon>Phallusia</taxon>
    </lineage>
</organism>
<evidence type="ECO:0000256" key="13">
    <source>
        <dbReference type="ARBA" id="ARBA00034430"/>
    </source>
</evidence>
<feature type="transmembrane region" description="Helical" evidence="15">
    <location>
        <begin position="285"/>
        <end position="304"/>
    </location>
</feature>
<dbReference type="AlphaFoldDB" id="A0A6F9DF24"/>
<dbReference type="EMBL" id="LR786140">
    <property type="protein sequence ID" value="CAB3258116.1"/>
    <property type="molecule type" value="mRNA"/>
</dbReference>
<feature type="compositionally biased region" description="Low complexity" evidence="14">
    <location>
        <begin position="912"/>
        <end position="925"/>
    </location>
</feature>
<comment type="catalytic activity">
    <reaction evidence="13">
        <text>K(+)(in) = K(+)(out)</text>
        <dbReference type="Rhea" id="RHEA:29463"/>
        <dbReference type="ChEBI" id="CHEBI:29103"/>
    </reaction>
</comment>
<evidence type="ECO:0000256" key="15">
    <source>
        <dbReference type="SAM" id="Phobius"/>
    </source>
</evidence>
<keyword evidence="6" id="KW-0631">Potassium channel</keyword>
<dbReference type="GO" id="GO:0008076">
    <property type="term" value="C:voltage-gated potassium channel complex"/>
    <property type="evidence" value="ECO:0007669"/>
    <property type="project" value="TreeGrafter"/>
</dbReference>
<feature type="compositionally biased region" description="Basic residues" evidence="14">
    <location>
        <begin position="805"/>
        <end position="817"/>
    </location>
</feature>
<feature type="compositionally biased region" description="Low complexity" evidence="14">
    <location>
        <begin position="996"/>
        <end position="1009"/>
    </location>
</feature>
<dbReference type="Pfam" id="PF00520">
    <property type="entry name" value="Ion_trans"/>
    <property type="match status" value="1"/>
</dbReference>
<dbReference type="FunFam" id="1.10.287.70:FF:000016">
    <property type="entry name" value="Putative potassium voltage-gated channel subfamily KQT member 2"/>
    <property type="match status" value="1"/>
</dbReference>
<dbReference type="Gene3D" id="1.20.120.350">
    <property type="entry name" value="Voltage-gated potassium channels. Chain C"/>
    <property type="match status" value="1"/>
</dbReference>
<feature type="compositionally biased region" description="Basic and acidic residues" evidence="14">
    <location>
        <begin position="505"/>
        <end position="518"/>
    </location>
</feature>
<dbReference type="PRINTS" id="PR00169">
    <property type="entry name" value="KCHANNEL"/>
</dbReference>
<dbReference type="PANTHER" id="PTHR47735:SF9">
    <property type="entry name" value="POTASSIUM VOLTAGE-GATED CHANNEL SUBFAMILY KQT MEMBER 4-LIKE ISOFORM X1"/>
    <property type="match status" value="1"/>
</dbReference>
<feature type="domain" description="Ion transport" evidence="16">
    <location>
        <begin position="149"/>
        <end position="376"/>
    </location>
</feature>
<dbReference type="SUPFAM" id="SSF81324">
    <property type="entry name" value="Voltage-gated potassium channels"/>
    <property type="match status" value="1"/>
</dbReference>
<proteinExistence type="evidence at transcript level"/>
<evidence type="ECO:0000256" key="7">
    <source>
        <dbReference type="ARBA" id="ARBA00022882"/>
    </source>
</evidence>
<evidence type="ECO:0000313" key="18">
    <source>
        <dbReference type="EMBL" id="CAB3258116.1"/>
    </source>
</evidence>
<evidence type="ECO:0000256" key="6">
    <source>
        <dbReference type="ARBA" id="ARBA00022826"/>
    </source>
</evidence>
<keyword evidence="5 15" id="KW-0812">Transmembrane</keyword>
<feature type="compositionally biased region" description="Basic and acidic residues" evidence="14">
    <location>
        <begin position="742"/>
        <end position="760"/>
    </location>
</feature>
<feature type="region of interest" description="Disordered" evidence="14">
    <location>
        <begin position="910"/>
        <end position="938"/>
    </location>
</feature>
<name>A0A6F9DF24_9ASCI</name>
<feature type="compositionally biased region" description="Acidic residues" evidence="14">
    <location>
        <begin position="770"/>
        <end position="786"/>
    </location>
</feature>
<feature type="transmembrane region" description="Helical" evidence="15">
    <location>
        <begin position="347"/>
        <end position="373"/>
    </location>
</feature>
<dbReference type="GO" id="GO:0005249">
    <property type="term" value="F:voltage-gated potassium channel activity"/>
    <property type="evidence" value="ECO:0007669"/>
    <property type="project" value="InterPro"/>
</dbReference>
<feature type="region of interest" description="Disordered" evidence="14">
    <location>
        <begin position="1"/>
        <end position="75"/>
    </location>
</feature>
<feature type="compositionally biased region" description="Basic and acidic residues" evidence="14">
    <location>
        <begin position="697"/>
        <end position="715"/>
    </location>
</feature>
<dbReference type="InterPro" id="IPR005821">
    <property type="entry name" value="Ion_trans_dom"/>
</dbReference>
<keyword evidence="3" id="KW-1003">Cell membrane</keyword>
<feature type="transmembrane region" description="Helical" evidence="15">
    <location>
        <begin position="180"/>
        <end position="201"/>
    </location>
</feature>
<comment type="subcellular location">
    <subcellularLocation>
        <location evidence="1">Cell membrane</location>
        <topology evidence="1">Multi-pass membrane protein</topology>
    </subcellularLocation>
</comment>
<dbReference type="PANTHER" id="PTHR47735">
    <property type="entry name" value="POTASSIUM VOLTAGE-GATED CHANNEL SUBFAMILY KQT MEMBER 4"/>
    <property type="match status" value="1"/>
</dbReference>
<evidence type="ECO:0000256" key="3">
    <source>
        <dbReference type="ARBA" id="ARBA00022475"/>
    </source>
</evidence>
<evidence type="ECO:0000256" key="1">
    <source>
        <dbReference type="ARBA" id="ARBA00004651"/>
    </source>
</evidence>
<evidence type="ECO:0000256" key="12">
    <source>
        <dbReference type="ARBA" id="ARBA00023303"/>
    </source>
</evidence>
<gene>
    <name evidence="18" type="primary">Kcnq5</name>
</gene>
<keyword evidence="4" id="KW-0633">Potassium transport</keyword>
<evidence type="ECO:0000259" key="16">
    <source>
        <dbReference type="Pfam" id="PF00520"/>
    </source>
</evidence>
<feature type="compositionally biased region" description="Polar residues" evidence="14">
    <location>
        <begin position="526"/>
        <end position="539"/>
    </location>
</feature>
<feature type="compositionally biased region" description="Basic and acidic residues" evidence="14">
    <location>
        <begin position="1010"/>
        <end position="1025"/>
    </location>
</feature>
<keyword evidence="7" id="KW-0851">Voltage-gated channel</keyword>
<evidence type="ECO:0000259" key="17">
    <source>
        <dbReference type="Pfam" id="PF03520"/>
    </source>
</evidence>
<keyword evidence="11 15" id="KW-0472">Membrane</keyword>
<evidence type="ECO:0000256" key="2">
    <source>
        <dbReference type="ARBA" id="ARBA00022448"/>
    </source>
</evidence>
<dbReference type="InterPro" id="IPR003937">
    <property type="entry name" value="K_chnl_volt-dep_KCNQ"/>
</dbReference>
<evidence type="ECO:0000256" key="11">
    <source>
        <dbReference type="ARBA" id="ARBA00023136"/>
    </source>
</evidence>
<evidence type="ECO:0000256" key="5">
    <source>
        <dbReference type="ARBA" id="ARBA00022692"/>
    </source>
</evidence>
<evidence type="ECO:0000256" key="4">
    <source>
        <dbReference type="ARBA" id="ARBA00022538"/>
    </source>
</evidence>
<keyword evidence="9 15" id="KW-1133">Transmembrane helix</keyword>
<keyword evidence="12 18" id="KW-0407">Ion channel</keyword>
<dbReference type="InterPro" id="IPR013821">
    <property type="entry name" value="K_chnl_volt-dep_KCNQ_C"/>
</dbReference>
<feature type="transmembrane region" description="Helical" evidence="15">
    <location>
        <begin position="222"/>
        <end position="239"/>
    </location>
</feature>
<sequence>MKSSRVTFSDAVATEDGEGETKVTHQTTSILRRPSTFPRFFDSNNSTTGGDKWSADTSETESARRHNIRSGRRPSLAAQILRAPAGWATHHHGNAQQHHHAEIRKRKMSLHGKPIYFTVPSKRKSRYRMLKIATFNFLERPTLQRWSIVYHVVTFLLVFGCLILSVFATIPEHAALSNKVLFVIEIIILILFTMEMGVRVWSAGCRCRYQGLVGRLRFLRKPLCIIDIIVVIASFAVIIGSQGHVFAATAMRSLRFLQILRMVRMDRRGGTWKLLSSVVKAHSKELVTAWYIGFLALIFASFLVYQAEKDINPKDFGTFADALYWGLVTLTTIGYGDKVPKTWIGRLIACCFAILGVSFFALPAGILGSGFALKVQEQHRQKHFARRRMPAAYLIQCMWRCYAADKNSRSVATWLPFIRACNGQSISKRSFRSMLRPNASPRFARKTTLRNRLSMSGGKSNGSNSSAPPSASTFSSPAKTEMVKSQSFAERLSDRLGRQNSIRVPWREKSTSSDKKTTSFDQDSDGTSSSNTNASDSGLTVLTEQHKMAIRGIRMMKFMVARRKFKEALRPYDVKDVMEQYSSGHVDMLSRIKILQNRVDMILGISTETPTSVNQNGPCARRSRVVSCSSLRHSESPSMNSRLSLVEHEVRKIDRKMDVIIDLCRNHKPQRGDSMATWRRRSGKRRSSDNDPDSDEDQLRSGKTEFWRSRKKSDSTKSASSRRSSKRRNRRNDFRPAAAWDLPHKFSEKYQQRRDDRDSNDLMTMKAPDTSDESDTSDTSDADDDAFIAGNSPAQKSKSSSIRSGRSKRRNSARQRKVGLGSCLPHDELESSHISPMRRVQRLYDMDFTIATHLQTQPTFRLRRRNSLDLSLVQRSKKVFDEQRAYRHSGSDVIDWYQKRTNHNAASRLIDPDPFLLTPTTSTTPDSDDRLPKLDPLDGDRERIAKKRKLLSIDSGCAAPSPDYCQTDSFLSCMTFDMDEPVESPSSSSGTKRYCTTNSTTATTTTAESDSSRKHCLVHLENEGKKRSHSSSSSDEDGEGAPLSGESPVLCNGAPQSPLFDAFEPKVALSPAYLGLDETSADVEPFFESYSLKDIV</sequence>
<dbReference type="InterPro" id="IPR027359">
    <property type="entry name" value="Volt_channel_dom_sf"/>
</dbReference>
<dbReference type="PRINTS" id="PR01459">
    <property type="entry name" value="KCNQCHANNEL"/>
</dbReference>
<dbReference type="Gene3D" id="1.10.287.70">
    <property type="match status" value="1"/>
</dbReference>
<dbReference type="Gene3D" id="6.10.140.1910">
    <property type="match status" value="2"/>
</dbReference>
<protein>
    <submittedName>
        <fullName evidence="18">KCNQ4/5 voltage gated potassium channel subunit isoform 2</fullName>
    </submittedName>
</protein>
<evidence type="ECO:0000256" key="14">
    <source>
        <dbReference type="SAM" id="MobiDB-lite"/>
    </source>
</evidence>
<feature type="transmembrane region" description="Helical" evidence="15">
    <location>
        <begin position="148"/>
        <end position="168"/>
    </location>
</feature>
<reference evidence="18" key="1">
    <citation type="submission" date="2020-04" db="EMBL/GenBank/DDBJ databases">
        <authorList>
            <person name="Neveu A P."/>
        </authorList>
    </citation>
    <scope>NUCLEOTIDE SEQUENCE</scope>
    <source>
        <tissue evidence="18">Whole embryo</tissue>
    </source>
</reference>
<evidence type="ECO:0000256" key="10">
    <source>
        <dbReference type="ARBA" id="ARBA00023065"/>
    </source>
</evidence>
<feature type="compositionally biased region" description="Basic and acidic residues" evidence="14">
    <location>
        <begin position="927"/>
        <end position="938"/>
    </location>
</feature>
<evidence type="ECO:0000256" key="8">
    <source>
        <dbReference type="ARBA" id="ARBA00022958"/>
    </source>
</evidence>
<feature type="region of interest" description="Disordered" evidence="14">
    <location>
        <begin position="442"/>
        <end position="539"/>
    </location>
</feature>
<keyword evidence="2" id="KW-0813">Transport</keyword>
<keyword evidence="8" id="KW-0630">Potassium</keyword>
<feature type="compositionally biased region" description="Polar residues" evidence="14">
    <location>
        <begin position="984"/>
        <end position="995"/>
    </location>
</feature>
<feature type="domain" description="Potassium channel voltage dependent KCNQ C-terminal" evidence="17">
    <location>
        <begin position="475"/>
        <end position="666"/>
    </location>
</feature>
<dbReference type="FunFam" id="1.20.120.350:FF:000017">
    <property type="entry name" value="potassium voltage-gated channel subfamily KQT member 1"/>
    <property type="match status" value="1"/>
</dbReference>